<proteinExistence type="predicted"/>
<evidence type="ECO:0000313" key="2">
    <source>
        <dbReference type="EMBL" id="MBD8062090.1"/>
    </source>
</evidence>
<dbReference type="EMBL" id="JACSPO010000002">
    <property type="protein sequence ID" value="MBD8062090.1"/>
    <property type="molecule type" value="Genomic_DNA"/>
</dbReference>
<dbReference type="RefSeq" id="WP_251839199.1">
    <property type="nucleotide sequence ID" value="NZ_JACSPO010000002.1"/>
</dbReference>
<keyword evidence="3" id="KW-1185">Reference proteome</keyword>
<name>A0ABR8Z1B7_9MICO</name>
<keyword evidence="1" id="KW-0732">Signal</keyword>
<accession>A0ABR8Z1B7</accession>
<sequence length="159" mass="16371">MTRRLILPAVLLLGLTACSSSTSDDESTPAASASQSPEQVTCEGFYEGTGTPLAERTESARAALSGGEVVDDTAYTEVNALEQRLTELGRNAPADLTSLLEDLKAPFTEAVAAVNEARAEADPETGEVTFPDLAQIDVAGSEAAQGEIDSACSAAGYEA</sequence>
<protein>
    <recommendedName>
        <fullName evidence="4">Lipoprotein</fullName>
    </recommendedName>
</protein>
<evidence type="ECO:0008006" key="4">
    <source>
        <dbReference type="Google" id="ProtNLM"/>
    </source>
</evidence>
<gene>
    <name evidence="2" type="ORF">H9624_07115</name>
</gene>
<reference evidence="2 3" key="1">
    <citation type="submission" date="2020-08" db="EMBL/GenBank/DDBJ databases">
        <title>A Genomic Blueprint of the Chicken Gut Microbiome.</title>
        <authorList>
            <person name="Gilroy R."/>
            <person name="Ravi A."/>
            <person name="Getino M."/>
            <person name="Pursley I."/>
            <person name="Horton D.L."/>
            <person name="Alikhan N.-F."/>
            <person name="Baker D."/>
            <person name="Gharbi K."/>
            <person name="Hall N."/>
            <person name="Watson M."/>
            <person name="Adriaenssens E.M."/>
            <person name="Foster-Nyarko E."/>
            <person name="Jarju S."/>
            <person name="Secka A."/>
            <person name="Antonio M."/>
            <person name="Oren A."/>
            <person name="Chaudhuri R."/>
            <person name="La Ragione R.M."/>
            <person name="Hildebrand F."/>
            <person name="Pallen M.J."/>
        </authorList>
    </citation>
    <scope>NUCLEOTIDE SEQUENCE [LARGE SCALE GENOMIC DNA]</scope>
    <source>
        <strain evidence="2 3">Sa1BUA1</strain>
    </source>
</reference>
<organism evidence="2 3">
    <name type="scientific">Oceanitalea stevensii</name>
    <dbReference type="NCBI Taxonomy" id="2763072"/>
    <lineage>
        <taxon>Bacteria</taxon>
        <taxon>Bacillati</taxon>
        <taxon>Actinomycetota</taxon>
        <taxon>Actinomycetes</taxon>
        <taxon>Micrococcales</taxon>
        <taxon>Bogoriellaceae</taxon>
        <taxon>Georgenia</taxon>
    </lineage>
</organism>
<feature type="signal peptide" evidence="1">
    <location>
        <begin position="1"/>
        <end position="23"/>
    </location>
</feature>
<feature type="chain" id="PRO_5045754567" description="Lipoprotein" evidence="1">
    <location>
        <begin position="24"/>
        <end position="159"/>
    </location>
</feature>
<dbReference type="Proteomes" id="UP000661894">
    <property type="component" value="Unassembled WGS sequence"/>
</dbReference>
<evidence type="ECO:0000256" key="1">
    <source>
        <dbReference type="SAM" id="SignalP"/>
    </source>
</evidence>
<dbReference type="PROSITE" id="PS51257">
    <property type="entry name" value="PROKAR_LIPOPROTEIN"/>
    <property type="match status" value="1"/>
</dbReference>
<evidence type="ECO:0000313" key="3">
    <source>
        <dbReference type="Proteomes" id="UP000661894"/>
    </source>
</evidence>
<comment type="caution">
    <text evidence="2">The sequence shown here is derived from an EMBL/GenBank/DDBJ whole genome shotgun (WGS) entry which is preliminary data.</text>
</comment>